<comment type="caution">
    <text evidence="1">The sequence shown here is derived from an EMBL/GenBank/DDBJ whole genome shotgun (WGS) entry which is preliminary data.</text>
</comment>
<dbReference type="OrthoDB" id="8699485at2"/>
<dbReference type="InterPro" id="IPR001680">
    <property type="entry name" value="WD40_rpt"/>
</dbReference>
<dbReference type="EMBL" id="WNWM01000002">
    <property type="protein sequence ID" value="MUI15398.1"/>
    <property type="molecule type" value="Genomic_DNA"/>
</dbReference>
<protein>
    <recommendedName>
        <fullName evidence="3">WD40 repeat domain-containing protein</fullName>
    </recommendedName>
</protein>
<sequence length="375" mass="39540">MHKHVRSLPGIAAAAVGIAFVGTSLLRAAPAATAVTEVARFGMPYPVDALAFHPDGRQLAAASYAPAGKAQVWDWRDEKKTAIAFDNNGNGSVPAAGAIGYSPDGRLFAWCGNGERVWDAASGMVVFERNMSGGALCAGTRFAPDGRTLVHAAVSPGERVTDVTARDALTGAIAWRVTNHDFVAGDMALSADGGRLAVAGLWHGEGETRQQVRLFDMADRALLRTIEPLPAQPRGVARPGPSIARVAWSPDGTRVAVGLRDISDDGAPALKIFDARTGDLLDEEAGRRGTHVRGICFSPDGRYLVILGIGRRTRVWDGQHTRLIQEIRADPAACAMSADSRHLALGGAARGLGSLNPLLGLIIPNNGKVRVYELP</sequence>
<keyword evidence="2" id="KW-1185">Reference proteome</keyword>
<organism evidence="1 2">
    <name type="scientific">Pseudoduganella dura</name>
    <dbReference type="NCBI Taxonomy" id="321982"/>
    <lineage>
        <taxon>Bacteria</taxon>
        <taxon>Pseudomonadati</taxon>
        <taxon>Pseudomonadota</taxon>
        <taxon>Betaproteobacteria</taxon>
        <taxon>Burkholderiales</taxon>
        <taxon>Oxalobacteraceae</taxon>
        <taxon>Telluria group</taxon>
        <taxon>Pseudoduganella</taxon>
    </lineage>
</organism>
<name>A0A6I3XSF3_9BURK</name>
<dbReference type="InterPro" id="IPR015943">
    <property type="entry name" value="WD40/YVTN_repeat-like_dom_sf"/>
</dbReference>
<dbReference type="PANTHER" id="PTHR19879:SF9">
    <property type="entry name" value="TRANSCRIPTION INITIATION FACTOR TFIID SUBUNIT 5"/>
    <property type="match status" value="1"/>
</dbReference>
<dbReference type="InterPro" id="IPR011659">
    <property type="entry name" value="WD40"/>
</dbReference>
<dbReference type="Pfam" id="PF00400">
    <property type="entry name" value="WD40"/>
    <property type="match status" value="1"/>
</dbReference>
<accession>A0A6I3XSF3</accession>
<dbReference type="Gene3D" id="2.130.10.10">
    <property type="entry name" value="YVTN repeat-like/Quinoprotein amine dehydrogenase"/>
    <property type="match status" value="2"/>
</dbReference>
<evidence type="ECO:0000313" key="2">
    <source>
        <dbReference type="Proteomes" id="UP000431684"/>
    </source>
</evidence>
<dbReference type="RefSeq" id="WP_155711096.1">
    <property type="nucleotide sequence ID" value="NZ_BMWU01000004.1"/>
</dbReference>
<dbReference type="SUPFAM" id="SSF50998">
    <property type="entry name" value="Quinoprotein alcohol dehydrogenase-like"/>
    <property type="match status" value="1"/>
</dbReference>
<reference evidence="1 2" key="1">
    <citation type="submission" date="2019-11" db="EMBL/GenBank/DDBJ databases">
        <title>Draft Genome Sequences of Six Type Strains of the Genus Massilia.</title>
        <authorList>
            <person name="Miess H."/>
            <person name="Frediansyah A."/>
            <person name="Goeker M."/>
            <person name="Gross H."/>
        </authorList>
    </citation>
    <scope>NUCLEOTIDE SEQUENCE [LARGE SCALE GENOMIC DNA]</scope>
    <source>
        <strain evidence="1 2">DSM 17513</strain>
    </source>
</reference>
<dbReference type="Pfam" id="PF07676">
    <property type="entry name" value="PD40"/>
    <property type="match status" value="1"/>
</dbReference>
<gene>
    <name evidence="1" type="ORF">GJV26_23510</name>
</gene>
<proteinExistence type="predicted"/>
<dbReference type="PANTHER" id="PTHR19879">
    <property type="entry name" value="TRANSCRIPTION INITIATION FACTOR TFIID"/>
    <property type="match status" value="1"/>
</dbReference>
<dbReference type="InterPro" id="IPR011047">
    <property type="entry name" value="Quinoprotein_ADH-like_sf"/>
</dbReference>
<evidence type="ECO:0000313" key="1">
    <source>
        <dbReference type="EMBL" id="MUI15398.1"/>
    </source>
</evidence>
<evidence type="ECO:0008006" key="3">
    <source>
        <dbReference type="Google" id="ProtNLM"/>
    </source>
</evidence>
<dbReference type="SMART" id="SM00320">
    <property type="entry name" value="WD40"/>
    <property type="match status" value="3"/>
</dbReference>
<dbReference type="Proteomes" id="UP000431684">
    <property type="component" value="Unassembled WGS sequence"/>
</dbReference>
<dbReference type="AlphaFoldDB" id="A0A6I3XSF3"/>